<keyword evidence="9 14" id="KW-0560">Oxidoreductase</keyword>
<dbReference type="InterPro" id="IPR002401">
    <property type="entry name" value="Cyt_P450_E_grp-I"/>
</dbReference>
<dbReference type="PROSITE" id="PS00086">
    <property type="entry name" value="CYTOCHROME_P450"/>
    <property type="match status" value="1"/>
</dbReference>
<evidence type="ECO:0000256" key="5">
    <source>
        <dbReference type="ARBA" id="ARBA00022617"/>
    </source>
</evidence>
<keyword evidence="11 14" id="KW-0503">Monooxygenase</keyword>
<dbReference type="GO" id="GO:0005506">
    <property type="term" value="F:iron ion binding"/>
    <property type="evidence" value="ECO:0007669"/>
    <property type="project" value="InterPro"/>
</dbReference>
<dbReference type="GO" id="GO:0016705">
    <property type="term" value="F:oxidoreductase activity, acting on paired donors, with incorporation or reduction of molecular oxygen"/>
    <property type="evidence" value="ECO:0007669"/>
    <property type="project" value="InterPro"/>
</dbReference>
<dbReference type="InterPro" id="IPR017972">
    <property type="entry name" value="Cyt_P450_CS"/>
</dbReference>
<accession>A0A0C3KR61</accession>
<dbReference type="AlphaFoldDB" id="A0A0C3KR61"/>
<evidence type="ECO:0000256" key="13">
    <source>
        <dbReference type="PIRSR" id="PIRSR602401-1"/>
    </source>
</evidence>
<evidence type="ECO:0000256" key="3">
    <source>
        <dbReference type="ARBA" id="ARBA00005179"/>
    </source>
</evidence>
<evidence type="ECO:0000256" key="1">
    <source>
        <dbReference type="ARBA" id="ARBA00001971"/>
    </source>
</evidence>
<comment type="similarity">
    <text evidence="4 14">Belongs to the cytochrome P450 family.</text>
</comment>
<keyword evidence="8" id="KW-1133">Transmembrane helix</keyword>
<evidence type="ECO:0000256" key="11">
    <source>
        <dbReference type="ARBA" id="ARBA00023033"/>
    </source>
</evidence>
<dbReference type="EMBL" id="KN823073">
    <property type="protein sequence ID" value="KIO23878.1"/>
    <property type="molecule type" value="Genomic_DNA"/>
</dbReference>
<reference evidence="15 16" key="1">
    <citation type="submission" date="2014-04" db="EMBL/GenBank/DDBJ databases">
        <authorList>
            <consortium name="DOE Joint Genome Institute"/>
            <person name="Kuo A."/>
            <person name="Girlanda M."/>
            <person name="Perotto S."/>
            <person name="Kohler A."/>
            <person name="Nagy L.G."/>
            <person name="Floudas D."/>
            <person name="Copeland A."/>
            <person name="Barry K.W."/>
            <person name="Cichocki N."/>
            <person name="Veneault-Fourrey C."/>
            <person name="LaButti K."/>
            <person name="Lindquist E.A."/>
            <person name="Lipzen A."/>
            <person name="Lundell T."/>
            <person name="Morin E."/>
            <person name="Murat C."/>
            <person name="Sun H."/>
            <person name="Tunlid A."/>
            <person name="Henrissat B."/>
            <person name="Grigoriev I.V."/>
            <person name="Hibbett D.S."/>
            <person name="Martin F."/>
            <person name="Nordberg H.P."/>
            <person name="Cantor M.N."/>
            <person name="Hua S.X."/>
        </authorList>
    </citation>
    <scope>NUCLEOTIDE SEQUENCE [LARGE SCALE GENOMIC DNA]</scope>
    <source>
        <strain evidence="15 16">MUT 4182</strain>
    </source>
</reference>
<keyword evidence="7 13" id="KW-0479">Metal-binding</keyword>
<keyword evidence="10 13" id="KW-0408">Iron</keyword>
<evidence type="ECO:0008006" key="17">
    <source>
        <dbReference type="Google" id="ProtNLM"/>
    </source>
</evidence>
<dbReference type="InterPro" id="IPR050364">
    <property type="entry name" value="Cytochrome_P450_fung"/>
</dbReference>
<dbReference type="GO" id="GO:0016020">
    <property type="term" value="C:membrane"/>
    <property type="evidence" value="ECO:0007669"/>
    <property type="project" value="UniProtKB-SubCell"/>
</dbReference>
<reference evidence="16" key="2">
    <citation type="submission" date="2015-01" db="EMBL/GenBank/DDBJ databases">
        <title>Evolutionary Origins and Diversification of the Mycorrhizal Mutualists.</title>
        <authorList>
            <consortium name="DOE Joint Genome Institute"/>
            <consortium name="Mycorrhizal Genomics Consortium"/>
            <person name="Kohler A."/>
            <person name="Kuo A."/>
            <person name="Nagy L.G."/>
            <person name="Floudas D."/>
            <person name="Copeland A."/>
            <person name="Barry K.W."/>
            <person name="Cichocki N."/>
            <person name="Veneault-Fourrey C."/>
            <person name="LaButti K."/>
            <person name="Lindquist E.A."/>
            <person name="Lipzen A."/>
            <person name="Lundell T."/>
            <person name="Morin E."/>
            <person name="Murat C."/>
            <person name="Riley R."/>
            <person name="Ohm R."/>
            <person name="Sun H."/>
            <person name="Tunlid A."/>
            <person name="Henrissat B."/>
            <person name="Grigoriev I.V."/>
            <person name="Hibbett D.S."/>
            <person name="Martin F."/>
        </authorList>
    </citation>
    <scope>NUCLEOTIDE SEQUENCE [LARGE SCALE GENOMIC DNA]</scope>
    <source>
        <strain evidence="16">MUT 4182</strain>
    </source>
</reference>
<evidence type="ECO:0000256" key="7">
    <source>
        <dbReference type="ARBA" id="ARBA00022723"/>
    </source>
</evidence>
<dbReference type="GO" id="GO:0020037">
    <property type="term" value="F:heme binding"/>
    <property type="evidence" value="ECO:0007669"/>
    <property type="project" value="InterPro"/>
</dbReference>
<sequence length="499" mass="56514">MPSLNPVSTAAAVAGAAVLYKVLQIGKRDADLPPGPPTRPVVGNLLDFPTSYAHLTFEKWAKEYGEVFSLKITNGTIVSLNSPQAVRFVLDKKNSSTSNRPELYVLNYITNGLFLGFMQAGPEWKIMRRAVTEILKPQAVDRHLPIQYAESAQFMFDLMSKPEEHYNHCARYAVSVVVSIVFGQRIPRYDSPLAATFRGNTDVDVHPEFQVLDDLVKPGSTPPVDLIPILHYVPERWAKWKTLIRTQKERHRVFYDWLLSTVETRIAEGRGNGCLIETLLKPGEDSTKNYMHNFLRIMVNHQAEQEKAQEEIDRVVGRDRMPSADDIANLPYVQAIVREVIRFRPFAPLGLPHKATEDVAYRGYRIPSNAVLLLNVWCIFHDETLFDQPEIFRPQRFLESPTGIKEGLEAKAYPLLNDIVFGAGRRVCPAMHLARNSLNGSCSPNPFECDIRPRSRRHAQIVRETFIESTPGCAPFEQELDDEDMAFLRAARDEASQNS</sequence>
<evidence type="ECO:0000256" key="9">
    <source>
        <dbReference type="ARBA" id="ARBA00023002"/>
    </source>
</evidence>
<evidence type="ECO:0000256" key="14">
    <source>
        <dbReference type="RuleBase" id="RU000461"/>
    </source>
</evidence>
<proteinExistence type="inferred from homology"/>
<evidence type="ECO:0000313" key="15">
    <source>
        <dbReference type="EMBL" id="KIO23878.1"/>
    </source>
</evidence>
<dbReference type="Pfam" id="PF00067">
    <property type="entry name" value="p450"/>
    <property type="match status" value="1"/>
</dbReference>
<dbReference type="PRINTS" id="PR00463">
    <property type="entry name" value="EP450I"/>
</dbReference>
<evidence type="ECO:0000256" key="2">
    <source>
        <dbReference type="ARBA" id="ARBA00004370"/>
    </source>
</evidence>
<evidence type="ECO:0000256" key="6">
    <source>
        <dbReference type="ARBA" id="ARBA00022692"/>
    </source>
</evidence>
<evidence type="ECO:0000256" key="10">
    <source>
        <dbReference type="ARBA" id="ARBA00023004"/>
    </source>
</evidence>
<dbReference type="HOGENOM" id="CLU_001570_2_1_1"/>
<comment type="pathway">
    <text evidence="3">Secondary metabolite biosynthesis.</text>
</comment>
<dbReference type="STRING" id="1051891.A0A0C3KR61"/>
<dbReference type="PANTHER" id="PTHR46300">
    <property type="entry name" value="P450, PUTATIVE (EUROFUNG)-RELATED-RELATED"/>
    <property type="match status" value="1"/>
</dbReference>
<name>A0A0C3KR61_9AGAM</name>
<protein>
    <recommendedName>
        <fullName evidence="17">Cytochrome P450</fullName>
    </recommendedName>
</protein>
<keyword evidence="16" id="KW-1185">Reference proteome</keyword>
<dbReference type="InterPro" id="IPR001128">
    <property type="entry name" value="Cyt_P450"/>
</dbReference>
<evidence type="ECO:0000256" key="4">
    <source>
        <dbReference type="ARBA" id="ARBA00010617"/>
    </source>
</evidence>
<dbReference type="GO" id="GO:0004497">
    <property type="term" value="F:monooxygenase activity"/>
    <property type="evidence" value="ECO:0007669"/>
    <property type="project" value="UniProtKB-KW"/>
</dbReference>
<keyword evidence="5 13" id="KW-0349">Heme</keyword>
<dbReference type="InterPro" id="IPR036396">
    <property type="entry name" value="Cyt_P450_sf"/>
</dbReference>
<evidence type="ECO:0000256" key="12">
    <source>
        <dbReference type="ARBA" id="ARBA00023136"/>
    </source>
</evidence>
<organism evidence="15 16">
    <name type="scientific">Tulasnella calospora MUT 4182</name>
    <dbReference type="NCBI Taxonomy" id="1051891"/>
    <lineage>
        <taxon>Eukaryota</taxon>
        <taxon>Fungi</taxon>
        <taxon>Dikarya</taxon>
        <taxon>Basidiomycota</taxon>
        <taxon>Agaricomycotina</taxon>
        <taxon>Agaricomycetes</taxon>
        <taxon>Cantharellales</taxon>
        <taxon>Tulasnellaceae</taxon>
        <taxon>Tulasnella</taxon>
    </lineage>
</organism>
<dbReference type="CDD" id="cd11065">
    <property type="entry name" value="CYP64-like"/>
    <property type="match status" value="1"/>
</dbReference>
<dbReference type="Proteomes" id="UP000054248">
    <property type="component" value="Unassembled WGS sequence"/>
</dbReference>
<comment type="cofactor">
    <cofactor evidence="1 13">
        <name>heme</name>
        <dbReference type="ChEBI" id="CHEBI:30413"/>
    </cofactor>
</comment>
<keyword evidence="12" id="KW-0472">Membrane</keyword>
<dbReference type="SUPFAM" id="SSF48264">
    <property type="entry name" value="Cytochrome P450"/>
    <property type="match status" value="1"/>
</dbReference>
<comment type="subcellular location">
    <subcellularLocation>
        <location evidence="2">Membrane</location>
    </subcellularLocation>
</comment>
<dbReference type="OrthoDB" id="1103324at2759"/>
<keyword evidence="6" id="KW-0812">Transmembrane</keyword>
<evidence type="ECO:0000313" key="16">
    <source>
        <dbReference type="Proteomes" id="UP000054248"/>
    </source>
</evidence>
<dbReference type="Gene3D" id="1.10.630.10">
    <property type="entry name" value="Cytochrome P450"/>
    <property type="match status" value="1"/>
</dbReference>
<feature type="binding site" description="axial binding residue" evidence="13">
    <location>
        <position position="428"/>
    </location>
    <ligand>
        <name>heme</name>
        <dbReference type="ChEBI" id="CHEBI:30413"/>
    </ligand>
    <ligandPart>
        <name>Fe</name>
        <dbReference type="ChEBI" id="CHEBI:18248"/>
    </ligandPart>
</feature>
<dbReference type="PANTHER" id="PTHR46300:SF2">
    <property type="entry name" value="CYTOCHROME P450 MONOOXYGENASE ALNH-RELATED"/>
    <property type="match status" value="1"/>
</dbReference>
<dbReference type="PRINTS" id="PR00385">
    <property type="entry name" value="P450"/>
</dbReference>
<evidence type="ECO:0000256" key="8">
    <source>
        <dbReference type="ARBA" id="ARBA00022989"/>
    </source>
</evidence>
<gene>
    <name evidence="15" type="ORF">M407DRAFT_15500</name>
</gene>